<reference evidence="1" key="2">
    <citation type="submission" date="2025-09" db="UniProtKB">
        <authorList>
            <consortium name="EnsemblPlants"/>
        </authorList>
    </citation>
    <scope>IDENTIFICATION</scope>
</reference>
<evidence type="ECO:0000313" key="1">
    <source>
        <dbReference type="EnsemblPlants" id="AVESA.00010b.r2.6AG1071420.1.CDS.1"/>
    </source>
</evidence>
<organism evidence="1 2">
    <name type="scientific">Avena sativa</name>
    <name type="common">Oat</name>
    <dbReference type="NCBI Taxonomy" id="4498"/>
    <lineage>
        <taxon>Eukaryota</taxon>
        <taxon>Viridiplantae</taxon>
        <taxon>Streptophyta</taxon>
        <taxon>Embryophyta</taxon>
        <taxon>Tracheophyta</taxon>
        <taxon>Spermatophyta</taxon>
        <taxon>Magnoliopsida</taxon>
        <taxon>Liliopsida</taxon>
        <taxon>Poales</taxon>
        <taxon>Poaceae</taxon>
        <taxon>BOP clade</taxon>
        <taxon>Pooideae</taxon>
        <taxon>Poodae</taxon>
        <taxon>Poeae</taxon>
        <taxon>Poeae Chloroplast Group 1 (Aveneae type)</taxon>
        <taxon>Aveninae</taxon>
        <taxon>Avena</taxon>
    </lineage>
</organism>
<keyword evidence="2" id="KW-1185">Reference proteome</keyword>
<accession>A0ACD5YZV2</accession>
<dbReference type="EnsemblPlants" id="AVESA.00010b.r2.6AG1071420.1">
    <property type="protein sequence ID" value="AVESA.00010b.r2.6AG1071420.1.CDS.1"/>
    <property type="gene ID" value="AVESA.00010b.r2.6AG1071420"/>
</dbReference>
<name>A0ACD5YZV2_AVESA</name>
<evidence type="ECO:0000313" key="2">
    <source>
        <dbReference type="Proteomes" id="UP001732700"/>
    </source>
</evidence>
<proteinExistence type="predicted"/>
<sequence length="139" mass="15827">MTGKELGEYSGASAGAPVSMQYPRYSCDNYTVWAVQMEWALEGARLWEAVDPGGDEFKKGASKYHLDRLALTAICSVVPTDLMQHLISKKSAKEVWDTLKTLNLGHERVREATLQTLQKKYENLEMGEEETLWMINNYY</sequence>
<protein>
    <submittedName>
        <fullName evidence="1">Uncharacterized protein</fullName>
    </submittedName>
</protein>
<dbReference type="Proteomes" id="UP001732700">
    <property type="component" value="Chromosome 6A"/>
</dbReference>
<reference evidence="1" key="1">
    <citation type="submission" date="2021-05" db="EMBL/GenBank/DDBJ databases">
        <authorList>
            <person name="Scholz U."/>
            <person name="Mascher M."/>
            <person name="Fiebig A."/>
        </authorList>
    </citation>
    <scope>NUCLEOTIDE SEQUENCE [LARGE SCALE GENOMIC DNA]</scope>
</reference>